<dbReference type="OrthoDB" id="6200718at2"/>
<dbReference type="AlphaFoldDB" id="A0A4Z0Q8V5"/>
<gene>
    <name evidence="2" type="ORF">E5K00_08070</name>
</gene>
<dbReference type="RefSeq" id="WP_135462721.1">
    <property type="nucleotide sequence ID" value="NZ_SRLC01000001.1"/>
</dbReference>
<evidence type="ECO:0000259" key="1">
    <source>
        <dbReference type="Pfam" id="PF14024"/>
    </source>
</evidence>
<comment type="caution">
    <text evidence="2">The sequence shown here is derived from an EMBL/GenBank/DDBJ whole genome shotgun (WGS) entry which is preliminary data.</text>
</comment>
<accession>A0A4Z0Q8V5</accession>
<evidence type="ECO:0000313" key="3">
    <source>
        <dbReference type="Proteomes" id="UP000297549"/>
    </source>
</evidence>
<protein>
    <submittedName>
        <fullName evidence="2">DUF4240 domain-containing protein</fullName>
    </submittedName>
</protein>
<feature type="domain" description="DUF4240" evidence="1">
    <location>
        <begin position="172"/>
        <end position="291"/>
    </location>
</feature>
<dbReference type="Proteomes" id="UP000297549">
    <property type="component" value="Unassembled WGS sequence"/>
</dbReference>
<dbReference type="InterPro" id="IPR025334">
    <property type="entry name" value="DUF4240"/>
</dbReference>
<proteinExistence type="predicted"/>
<reference evidence="2 3" key="1">
    <citation type="submission" date="2019-04" db="EMBL/GenBank/DDBJ databases">
        <authorList>
            <person name="Feng G."/>
            <person name="Zhang J."/>
            <person name="Zhu H."/>
        </authorList>
    </citation>
    <scope>NUCLEOTIDE SEQUENCE [LARGE SCALE GENOMIC DNA]</scope>
    <source>
        <strain evidence="2 3">JCM 31653</strain>
    </source>
</reference>
<name>A0A4Z0Q8V5_9BACT</name>
<keyword evidence="3" id="KW-1185">Reference proteome</keyword>
<sequence>MKVLIDWEVTADVYRMAKYFSPTIKKIEAYFADKDYGQSLQEVFIGLSCMGIIEGLPYEKDIFQTGQVIRKKYTKSANRIELKIKINFDDIINCTGDTSPSILSKVFKAACDVILNYKLVNFDATSFCSDIIAQLNKSMITSGKISPEQDSLTKRIEQSFVNTALSNVNSLDETFFWKLISESRNEAGRNLTKQCDLIVSNLISQQEDVILGFEICMRDLLKRLNCHDVLTALKIIHGQISDDSFLYLRCNIILSGKTNFYQFIDNADNINIDVMQMQSGEELLFVADNAFLLKYGDDSDKTLPSDYGMASYDYNMEDGPSGVPVPQEGLKNKFPKLSYQFMR</sequence>
<evidence type="ECO:0000313" key="2">
    <source>
        <dbReference type="EMBL" id="TGE25142.1"/>
    </source>
</evidence>
<dbReference type="Pfam" id="PF14024">
    <property type="entry name" value="DUF4240"/>
    <property type="match status" value="1"/>
</dbReference>
<dbReference type="EMBL" id="SRLC01000001">
    <property type="protein sequence ID" value="TGE25142.1"/>
    <property type="molecule type" value="Genomic_DNA"/>
</dbReference>
<organism evidence="2 3">
    <name type="scientific">Hymenobacter aquaticus</name>
    <dbReference type="NCBI Taxonomy" id="1867101"/>
    <lineage>
        <taxon>Bacteria</taxon>
        <taxon>Pseudomonadati</taxon>
        <taxon>Bacteroidota</taxon>
        <taxon>Cytophagia</taxon>
        <taxon>Cytophagales</taxon>
        <taxon>Hymenobacteraceae</taxon>
        <taxon>Hymenobacter</taxon>
    </lineage>
</organism>